<sequence length="210" mass="22644">MPNTDSYGQSVPYPVLSDAPNIETSMSTLVNGIVPYTVMRFANSNDRSARLIGTTKAVPGMITYLIAEDRWEAFQGDKTWLLLSDGPWNPMSFASGYAAYGGSPGWRRKAGGGIELRGRFMRSNRGNLVDDGTIVKFATIPTSVAPAALRYYMCASNRVSVSGITRYTARVEVSWLGELAYTVEAGGGVGTTEYPAWVSLDGIQFSPAGD</sequence>
<accession>A0ACD4ZVZ2</accession>
<keyword evidence="2" id="KW-1185">Reference proteome</keyword>
<name>A0ACD4ZVZ2_9ACTN</name>
<dbReference type="Proteomes" id="UP001348369">
    <property type="component" value="Chromosome"/>
</dbReference>
<dbReference type="EMBL" id="CP109109">
    <property type="protein sequence ID" value="WSC01222.1"/>
    <property type="molecule type" value="Genomic_DNA"/>
</dbReference>
<evidence type="ECO:0000313" key="1">
    <source>
        <dbReference type="EMBL" id="WSC01222.1"/>
    </source>
</evidence>
<organism evidence="1 2">
    <name type="scientific">Streptomyces scopuliridis</name>
    <dbReference type="NCBI Taxonomy" id="452529"/>
    <lineage>
        <taxon>Bacteria</taxon>
        <taxon>Bacillati</taxon>
        <taxon>Actinomycetota</taxon>
        <taxon>Actinomycetes</taxon>
        <taxon>Kitasatosporales</taxon>
        <taxon>Streptomycetaceae</taxon>
        <taxon>Streptomyces</taxon>
    </lineage>
</organism>
<proteinExistence type="predicted"/>
<gene>
    <name evidence="1" type="ORF">OG835_32325</name>
</gene>
<reference evidence="1" key="1">
    <citation type="submission" date="2022-10" db="EMBL/GenBank/DDBJ databases">
        <title>The complete genomes of actinobacterial strains from the NBC collection.</title>
        <authorList>
            <person name="Joergensen T.S."/>
            <person name="Alvarez Arevalo M."/>
            <person name="Sterndorff E.B."/>
            <person name="Faurdal D."/>
            <person name="Vuksanovic O."/>
            <person name="Mourched A.-S."/>
            <person name="Charusanti P."/>
            <person name="Shaw S."/>
            <person name="Blin K."/>
            <person name="Weber T."/>
        </authorList>
    </citation>
    <scope>NUCLEOTIDE SEQUENCE</scope>
    <source>
        <strain evidence="1">NBC 01771</strain>
    </source>
</reference>
<evidence type="ECO:0000313" key="2">
    <source>
        <dbReference type="Proteomes" id="UP001348369"/>
    </source>
</evidence>
<protein>
    <submittedName>
        <fullName evidence="1">Uncharacterized protein</fullName>
    </submittedName>
</protein>